<gene>
    <name evidence="1" type="ORF">AVEN_137143_1</name>
</gene>
<organism evidence="1 2">
    <name type="scientific">Araneus ventricosus</name>
    <name type="common">Orbweaver spider</name>
    <name type="synonym">Epeira ventricosa</name>
    <dbReference type="NCBI Taxonomy" id="182803"/>
    <lineage>
        <taxon>Eukaryota</taxon>
        <taxon>Metazoa</taxon>
        <taxon>Ecdysozoa</taxon>
        <taxon>Arthropoda</taxon>
        <taxon>Chelicerata</taxon>
        <taxon>Arachnida</taxon>
        <taxon>Araneae</taxon>
        <taxon>Araneomorphae</taxon>
        <taxon>Entelegynae</taxon>
        <taxon>Araneoidea</taxon>
        <taxon>Araneidae</taxon>
        <taxon>Araneus</taxon>
    </lineage>
</organism>
<reference evidence="1 2" key="1">
    <citation type="journal article" date="2019" name="Sci. Rep.">
        <title>Orb-weaving spider Araneus ventricosus genome elucidates the spidroin gene catalogue.</title>
        <authorList>
            <person name="Kono N."/>
            <person name="Nakamura H."/>
            <person name="Ohtoshi R."/>
            <person name="Moran D.A.P."/>
            <person name="Shinohara A."/>
            <person name="Yoshida Y."/>
            <person name="Fujiwara M."/>
            <person name="Mori M."/>
            <person name="Tomita M."/>
            <person name="Arakawa K."/>
        </authorList>
    </citation>
    <scope>NUCLEOTIDE SEQUENCE [LARGE SCALE GENOMIC DNA]</scope>
</reference>
<name>A0A4Y2KQQ6_ARAVE</name>
<protein>
    <submittedName>
        <fullName evidence="1">Uncharacterized protein</fullName>
    </submittedName>
</protein>
<sequence>MESRFPAMLVLWLGREFYRGKYGMTGNSQAWTPDLGYELGDHFGDLATKCGTSKVLEFSRYLYWQPRSGFIHMIPCDVTACHGDYKRTVRESQKSSLC</sequence>
<evidence type="ECO:0000313" key="2">
    <source>
        <dbReference type="Proteomes" id="UP000499080"/>
    </source>
</evidence>
<evidence type="ECO:0000313" key="1">
    <source>
        <dbReference type="EMBL" id="GBN03987.1"/>
    </source>
</evidence>
<dbReference type="AlphaFoldDB" id="A0A4Y2KQQ6"/>
<dbReference type="EMBL" id="BGPR01004846">
    <property type="protein sequence ID" value="GBN03987.1"/>
    <property type="molecule type" value="Genomic_DNA"/>
</dbReference>
<dbReference type="Proteomes" id="UP000499080">
    <property type="component" value="Unassembled WGS sequence"/>
</dbReference>
<accession>A0A4Y2KQQ6</accession>
<comment type="caution">
    <text evidence="1">The sequence shown here is derived from an EMBL/GenBank/DDBJ whole genome shotgun (WGS) entry which is preliminary data.</text>
</comment>
<keyword evidence="2" id="KW-1185">Reference proteome</keyword>
<proteinExistence type="predicted"/>